<dbReference type="STRING" id="1392250.A0A2I2GJL4"/>
<evidence type="ECO:0000256" key="9">
    <source>
        <dbReference type="SAM" id="SignalP"/>
    </source>
</evidence>
<keyword evidence="3 8" id="KW-0812">Transmembrane</keyword>
<dbReference type="PANTHER" id="PTHR31145:SF2">
    <property type="entry name" value="FLAVIN CARRIER PROTEIN 2"/>
    <property type="match status" value="1"/>
</dbReference>
<dbReference type="Proteomes" id="UP000234275">
    <property type="component" value="Unassembled WGS sequence"/>
</dbReference>
<dbReference type="Pfam" id="PF14558">
    <property type="entry name" value="TRP_N"/>
    <property type="match status" value="1"/>
</dbReference>
<dbReference type="GO" id="GO:0055085">
    <property type="term" value="P:transmembrane transport"/>
    <property type="evidence" value="ECO:0007669"/>
    <property type="project" value="TreeGrafter"/>
</dbReference>
<feature type="region of interest" description="Disordered" evidence="7">
    <location>
        <begin position="638"/>
        <end position="696"/>
    </location>
</feature>
<dbReference type="SMART" id="SM01320">
    <property type="entry name" value="TRP_N"/>
    <property type="match status" value="1"/>
</dbReference>
<feature type="transmembrane region" description="Helical" evidence="8">
    <location>
        <begin position="322"/>
        <end position="344"/>
    </location>
</feature>
<comment type="caution">
    <text evidence="11">The sequence shown here is derived from an EMBL/GenBank/DDBJ whole genome shotgun (WGS) entry which is preliminary data.</text>
</comment>
<name>A0A2I2GJL4_9EURO</name>
<evidence type="ECO:0000259" key="10">
    <source>
        <dbReference type="SMART" id="SM01320"/>
    </source>
</evidence>
<evidence type="ECO:0000313" key="12">
    <source>
        <dbReference type="Proteomes" id="UP000234275"/>
    </source>
</evidence>
<reference evidence="11 12" key="1">
    <citation type="submission" date="2016-12" db="EMBL/GenBank/DDBJ databases">
        <title>The genomes of Aspergillus section Nigri reveals drivers in fungal speciation.</title>
        <authorList>
            <consortium name="DOE Joint Genome Institute"/>
            <person name="Vesth T.C."/>
            <person name="Nybo J."/>
            <person name="Theobald S."/>
            <person name="Brandl J."/>
            <person name="Frisvad J.C."/>
            <person name="Nielsen K.F."/>
            <person name="Lyhne E.K."/>
            <person name="Kogle M.E."/>
            <person name="Kuo A."/>
            <person name="Riley R."/>
            <person name="Clum A."/>
            <person name="Nolan M."/>
            <person name="Lipzen A."/>
            <person name="Salamov A."/>
            <person name="Henrissat B."/>
            <person name="Wiebenga A."/>
            <person name="De Vries R.P."/>
            <person name="Grigoriev I.V."/>
            <person name="Mortensen U.H."/>
            <person name="Andersen M.R."/>
            <person name="Baker S.E."/>
        </authorList>
    </citation>
    <scope>NUCLEOTIDE SEQUENCE [LARGE SCALE GENOMIC DNA]</scope>
    <source>
        <strain evidence="11 12">IBT 23096</strain>
    </source>
</reference>
<feature type="transmembrane region" description="Helical" evidence="8">
    <location>
        <begin position="464"/>
        <end position="483"/>
    </location>
</feature>
<keyword evidence="5 8" id="KW-1133">Transmembrane helix</keyword>
<dbReference type="GeneID" id="36554197"/>
<feature type="transmembrane region" description="Helical" evidence="8">
    <location>
        <begin position="401"/>
        <end position="422"/>
    </location>
</feature>
<evidence type="ECO:0000256" key="4">
    <source>
        <dbReference type="ARBA" id="ARBA00022729"/>
    </source>
</evidence>
<dbReference type="EMBL" id="MSFO01000002">
    <property type="protein sequence ID" value="PLB53072.1"/>
    <property type="molecule type" value="Genomic_DNA"/>
</dbReference>
<evidence type="ECO:0000256" key="3">
    <source>
        <dbReference type="ARBA" id="ARBA00022692"/>
    </source>
</evidence>
<dbReference type="OrthoDB" id="5212126at2759"/>
<feature type="domain" description="ML-like" evidence="10">
    <location>
        <begin position="22"/>
        <end position="162"/>
    </location>
</feature>
<keyword evidence="4 9" id="KW-0732">Signal</keyword>
<evidence type="ECO:0000256" key="8">
    <source>
        <dbReference type="SAM" id="Phobius"/>
    </source>
</evidence>
<dbReference type="InterPro" id="IPR032800">
    <property type="entry name" value="TRP_N"/>
</dbReference>
<keyword evidence="12" id="KW-1185">Reference proteome</keyword>
<feature type="transmembrane region" description="Helical" evidence="8">
    <location>
        <begin position="374"/>
        <end position="395"/>
    </location>
</feature>
<evidence type="ECO:0000313" key="11">
    <source>
        <dbReference type="EMBL" id="PLB53072.1"/>
    </source>
</evidence>
<dbReference type="PANTHER" id="PTHR31145">
    <property type="entry name" value="INTEGRAL MEMBRANE PROTEIN (AFU_ORTHOLOGUE AFUA_7G01610)"/>
    <property type="match status" value="1"/>
</dbReference>
<proteinExistence type="inferred from homology"/>
<feature type="transmembrane region" description="Helical" evidence="8">
    <location>
        <begin position="520"/>
        <end position="539"/>
    </location>
</feature>
<evidence type="ECO:0000256" key="1">
    <source>
        <dbReference type="ARBA" id="ARBA00004141"/>
    </source>
</evidence>
<dbReference type="GO" id="GO:0016020">
    <property type="term" value="C:membrane"/>
    <property type="evidence" value="ECO:0007669"/>
    <property type="project" value="UniProtKB-SubCell"/>
</dbReference>
<comment type="similarity">
    <text evidence="2">Belongs to the transient receptor potential (TRP) ion channel family.</text>
</comment>
<evidence type="ECO:0000256" key="2">
    <source>
        <dbReference type="ARBA" id="ARBA00010642"/>
    </source>
</evidence>
<gene>
    <name evidence="11" type="ORF">P170DRAFT_403848</name>
</gene>
<evidence type="ECO:0000256" key="5">
    <source>
        <dbReference type="ARBA" id="ARBA00022989"/>
    </source>
</evidence>
<organism evidence="11 12">
    <name type="scientific">Aspergillus steynii IBT 23096</name>
    <dbReference type="NCBI Taxonomy" id="1392250"/>
    <lineage>
        <taxon>Eukaryota</taxon>
        <taxon>Fungi</taxon>
        <taxon>Dikarya</taxon>
        <taxon>Ascomycota</taxon>
        <taxon>Pezizomycotina</taxon>
        <taxon>Eurotiomycetes</taxon>
        <taxon>Eurotiomycetidae</taxon>
        <taxon>Eurotiales</taxon>
        <taxon>Aspergillaceae</taxon>
        <taxon>Aspergillus</taxon>
        <taxon>Aspergillus subgen. Circumdati</taxon>
    </lineage>
</organism>
<comment type="subcellular location">
    <subcellularLocation>
        <location evidence="1">Membrane</location>
        <topology evidence="1">Multi-pass membrane protein</topology>
    </subcellularLocation>
</comment>
<evidence type="ECO:0000256" key="7">
    <source>
        <dbReference type="SAM" id="MobiDB-lite"/>
    </source>
</evidence>
<dbReference type="Pfam" id="PF06011">
    <property type="entry name" value="TRP"/>
    <property type="match status" value="1"/>
</dbReference>
<dbReference type="GO" id="GO:0009272">
    <property type="term" value="P:fungal-type cell wall biogenesis"/>
    <property type="evidence" value="ECO:0007669"/>
    <property type="project" value="TreeGrafter"/>
</dbReference>
<dbReference type="InterPro" id="IPR010308">
    <property type="entry name" value="TRP_C"/>
</dbReference>
<dbReference type="VEuPathDB" id="FungiDB:P170DRAFT_403848"/>
<feature type="transmembrane region" description="Helical" evidence="8">
    <location>
        <begin position="489"/>
        <end position="508"/>
    </location>
</feature>
<evidence type="ECO:0000256" key="6">
    <source>
        <dbReference type="ARBA" id="ARBA00023136"/>
    </source>
</evidence>
<dbReference type="AlphaFoldDB" id="A0A2I2GJL4"/>
<sequence length="696" mass="76258">MRFSLLSVLSLVLLSSIAFSLELIESRALSLCSDSLSLTAEHFNVVFTPQNQSMALSLDGSSKITGYVKAELVLTVYGYTALRKVLNPCDMSLNGLCPVRAGPLPMMSTNIKIPENVVSQIPRIAYSVPDLDASVRVYINSTETGAEITCIEAALSNGKSVYQAGVGWTTAIISGLGLAASAITSSFGNSKAATHITASVVSLFGFMQSQAMFGMTSVHMPPIVQSWTQNFQWSMGIIHIGFLERLCTWYQRSTGGSPSKILSNLTVTSVHVMKRRSTEILQHASELIQGARQKRSVTEGGAIVVRGIQRVGFRAGIEVTNIFLTGLIFFVVFVVLMMLMVAAFKTACDIRARSKGENTLRALRRRWNLIAKGVMFRLVLIGSPQMLILCLWEFTQHDSPAEVLLAVFMLLGMVSSVGFAAFRVITLARKSLAIHQNPAYLLYSNAPFLSRWGFLYVHYKATTYYFIVPALVYTFLRAIFISLSQNAPVVQTVALLVIQAGMLVAVSVCRPWMNKKTNIYNISITALNFINTIFLLFFADVFNQPGLVTGVMGVVFFVFNTAFILVLLILILIDSVYAILSKNPDTRYQPMQDDRESFVRSNSQLVTAELHALGATARGDTPTLLYKALQRSDDEPLVASSRARGNGLHGGDSSGDVTLHERQSPTSVVDLSVPLFPSGGRGQEDRKVRRQSSSPM</sequence>
<keyword evidence="6 8" id="KW-0472">Membrane</keyword>
<dbReference type="RefSeq" id="XP_024708374.1">
    <property type="nucleotide sequence ID" value="XM_024846498.1"/>
</dbReference>
<dbReference type="InterPro" id="IPR040241">
    <property type="entry name" value="TRP_Flc/Pkd2-like"/>
</dbReference>
<feature type="chain" id="PRO_5014195061" evidence="9">
    <location>
        <begin position="21"/>
        <end position="696"/>
    </location>
</feature>
<protein>
    <submittedName>
        <fullName evidence="11">DUF907 domain protein</fullName>
    </submittedName>
</protein>
<accession>A0A2I2GJL4</accession>
<feature type="transmembrane region" description="Helical" evidence="8">
    <location>
        <begin position="551"/>
        <end position="573"/>
    </location>
</feature>
<feature type="signal peptide" evidence="9">
    <location>
        <begin position="1"/>
        <end position="20"/>
    </location>
</feature>